<sequence>MMKNVKERLLLLFMFIGIAVHAQQLTPEQQKQIEEAQKIQDSLMNSPVMKQVMEQVEEQMNQQSDKDGEDSPVEPSSVAKGTLSIDGNTYNYQTIDRKKSRIHYDEGVWLELYPPGAPVIVFEFPTIERWSAIRTYEFELPGFNEVDGREPLVFNIKKDGRTFVFEGPLHASLILGLVTAKFKGVGKSADGKVVPISGEFKVSI</sequence>
<dbReference type="Proteomes" id="UP001595191">
    <property type="component" value="Unassembled WGS sequence"/>
</dbReference>
<organism evidence="1 2">
    <name type="scientific">Meishania litoralis</name>
    <dbReference type="NCBI Taxonomy" id="3434685"/>
    <lineage>
        <taxon>Bacteria</taxon>
        <taxon>Pseudomonadati</taxon>
        <taxon>Bacteroidota</taxon>
        <taxon>Flavobacteriia</taxon>
        <taxon>Flavobacteriales</taxon>
        <taxon>Flavobacteriaceae</taxon>
        <taxon>Meishania</taxon>
    </lineage>
</organism>
<comment type="caution">
    <text evidence="1">The sequence shown here is derived from an EMBL/GenBank/DDBJ whole genome shotgun (WGS) entry which is preliminary data.</text>
</comment>
<reference evidence="1" key="1">
    <citation type="submission" date="2024-09" db="EMBL/GenBank/DDBJ databases">
        <authorList>
            <person name="Liu J."/>
        </authorList>
    </citation>
    <scope>NUCLEOTIDE SEQUENCE</scope>
    <source>
        <strain evidence="1">NBU2967</strain>
    </source>
</reference>
<protein>
    <submittedName>
        <fullName evidence="1">Uncharacterized protein</fullName>
    </submittedName>
</protein>
<dbReference type="EMBL" id="JBHFPV010000001">
    <property type="protein sequence ID" value="MFH6602900.1"/>
    <property type="molecule type" value="Genomic_DNA"/>
</dbReference>
<evidence type="ECO:0000313" key="2">
    <source>
        <dbReference type="Proteomes" id="UP001595191"/>
    </source>
</evidence>
<name>A0ACC7LI66_9FLAO</name>
<gene>
    <name evidence="1" type="ORF">ACEZ3G_05385</name>
</gene>
<keyword evidence="2" id="KW-1185">Reference proteome</keyword>
<accession>A0ACC7LI66</accession>
<evidence type="ECO:0000313" key="1">
    <source>
        <dbReference type="EMBL" id="MFH6602900.1"/>
    </source>
</evidence>
<proteinExistence type="predicted"/>